<dbReference type="RefSeq" id="WP_135755069.1">
    <property type="nucleotide sequence ID" value="NZ_RQFD01000021.1"/>
</dbReference>
<organism evidence="1 2">
    <name type="scientific">Leptospira bouyouniensis</name>
    <dbReference type="NCBI Taxonomy" id="2484911"/>
    <lineage>
        <taxon>Bacteria</taxon>
        <taxon>Pseudomonadati</taxon>
        <taxon>Spirochaetota</taxon>
        <taxon>Spirochaetia</taxon>
        <taxon>Leptospirales</taxon>
        <taxon>Leptospiraceae</taxon>
        <taxon>Leptospira</taxon>
    </lineage>
</organism>
<protein>
    <submittedName>
        <fullName evidence="1">Type II toxin-antitoxin system HigB family toxin</fullName>
    </submittedName>
</protein>
<dbReference type="Pfam" id="PF09907">
    <property type="entry name" value="HigB_toxin"/>
    <property type="match status" value="1"/>
</dbReference>
<evidence type="ECO:0000313" key="1">
    <source>
        <dbReference type="EMBL" id="TGK45535.1"/>
    </source>
</evidence>
<sequence>MPSKKNRIFNRSTLESFWTKHPSSESALRAWFDEAKTSSWHTTMDIKRFYPSASFIKGNKVIFNIGGNDFRLIVKIEYKLCMVFILFVGTHAEYDKIDANTL</sequence>
<name>A0ABY2L316_9LEPT</name>
<gene>
    <name evidence="1" type="ORF">EHQ10_18990</name>
</gene>
<dbReference type="EMBL" id="RQFD01000021">
    <property type="protein sequence ID" value="TGK45535.1"/>
    <property type="molecule type" value="Genomic_DNA"/>
</dbReference>
<keyword evidence="2" id="KW-1185">Reference proteome</keyword>
<dbReference type="Proteomes" id="UP000297617">
    <property type="component" value="Unassembled WGS sequence"/>
</dbReference>
<accession>A0ABY2L316</accession>
<reference evidence="2" key="1">
    <citation type="journal article" date="2019" name="PLoS Negl. Trop. Dis.">
        <title>Revisiting the worldwide diversity of Leptospira species in the environment.</title>
        <authorList>
            <person name="Vincent A.T."/>
            <person name="Schiettekatte O."/>
            <person name="Bourhy P."/>
            <person name="Veyrier F.J."/>
            <person name="Picardeau M."/>
        </authorList>
    </citation>
    <scope>NUCLEOTIDE SEQUENCE [LARGE SCALE GENOMIC DNA]</scope>
    <source>
        <strain evidence="2">201800295</strain>
    </source>
</reference>
<dbReference type="InterPro" id="IPR018669">
    <property type="entry name" value="Toxin_HigB"/>
</dbReference>
<comment type="caution">
    <text evidence="1">The sequence shown here is derived from an EMBL/GenBank/DDBJ whole genome shotgun (WGS) entry which is preliminary data.</text>
</comment>
<proteinExistence type="predicted"/>
<evidence type="ECO:0000313" key="2">
    <source>
        <dbReference type="Proteomes" id="UP000297617"/>
    </source>
</evidence>